<proteinExistence type="predicted"/>
<sequence>MFDSSCSEIPKTKKKTAQNRPVQRFWPDSIAFGAKQPPPNGLAMSEGAVVTITMPMSMDVDSLQSLSSDGATLAMQQVMMAEQSEDE</sequence>
<dbReference type="AlphaFoldDB" id="A0AA40LWK3"/>
<evidence type="ECO:0000313" key="3">
    <source>
        <dbReference type="Proteomes" id="UP001177744"/>
    </source>
</evidence>
<protein>
    <submittedName>
        <fullName evidence="2">Uncharacterized protein</fullName>
    </submittedName>
</protein>
<dbReference type="EMBL" id="JAULJE010000001">
    <property type="protein sequence ID" value="KAK1346244.1"/>
    <property type="molecule type" value="Genomic_DNA"/>
</dbReference>
<name>A0AA40LWK3_CNENI</name>
<dbReference type="Proteomes" id="UP001177744">
    <property type="component" value="Unassembled WGS sequence"/>
</dbReference>
<evidence type="ECO:0000256" key="1">
    <source>
        <dbReference type="SAM" id="MobiDB-lite"/>
    </source>
</evidence>
<comment type="caution">
    <text evidence="2">The sequence shown here is derived from an EMBL/GenBank/DDBJ whole genome shotgun (WGS) entry which is preliminary data.</text>
</comment>
<gene>
    <name evidence="2" type="ORF">QTO34_000098</name>
</gene>
<evidence type="ECO:0000313" key="2">
    <source>
        <dbReference type="EMBL" id="KAK1346244.1"/>
    </source>
</evidence>
<feature type="region of interest" description="Disordered" evidence="1">
    <location>
        <begin position="1"/>
        <end position="21"/>
    </location>
</feature>
<keyword evidence="3" id="KW-1185">Reference proteome</keyword>
<reference evidence="2" key="1">
    <citation type="submission" date="2023-06" db="EMBL/GenBank/DDBJ databases">
        <title>Reference genome for the Northern bat (Eptesicus nilssonii), a most northern bat species.</title>
        <authorList>
            <person name="Laine V.N."/>
            <person name="Pulliainen A.T."/>
            <person name="Lilley T.M."/>
        </authorList>
    </citation>
    <scope>NUCLEOTIDE SEQUENCE</scope>
    <source>
        <strain evidence="2">BLF_Eptnil</strain>
        <tissue evidence="2">Kidney</tissue>
    </source>
</reference>
<organism evidence="2 3">
    <name type="scientific">Cnephaeus nilssonii</name>
    <name type="common">Northern bat</name>
    <name type="synonym">Eptesicus nilssonii</name>
    <dbReference type="NCBI Taxonomy" id="3371016"/>
    <lineage>
        <taxon>Eukaryota</taxon>
        <taxon>Metazoa</taxon>
        <taxon>Chordata</taxon>
        <taxon>Craniata</taxon>
        <taxon>Vertebrata</taxon>
        <taxon>Euteleostomi</taxon>
        <taxon>Mammalia</taxon>
        <taxon>Eutheria</taxon>
        <taxon>Laurasiatheria</taxon>
        <taxon>Chiroptera</taxon>
        <taxon>Yangochiroptera</taxon>
        <taxon>Vespertilionidae</taxon>
        <taxon>Cnephaeus</taxon>
    </lineage>
</organism>
<accession>A0AA40LWK3</accession>